<proteinExistence type="predicted"/>
<dbReference type="EMBL" id="HACG01024644">
    <property type="protein sequence ID" value="CEK71509.1"/>
    <property type="molecule type" value="Transcribed_RNA"/>
</dbReference>
<gene>
    <name evidence="1" type="primary">ORF78701</name>
</gene>
<dbReference type="AlphaFoldDB" id="A0A0B6ZSA5"/>
<name>A0A0B6ZSA5_9EUPU</name>
<reference evidence="1" key="1">
    <citation type="submission" date="2014-12" db="EMBL/GenBank/DDBJ databases">
        <title>Insight into the proteome of Arion vulgaris.</title>
        <authorList>
            <person name="Aradska J."/>
            <person name="Bulat T."/>
            <person name="Smidak R."/>
            <person name="Sarate P."/>
            <person name="Gangsoo J."/>
            <person name="Sialana F."/>
            <person name="Bilban M."/>
            <person name="Lubec G."/>
        </authorList>
    </citation>
    <scope>NUCLEOTIDE SEQUENCE</scope>
    <source>
        <tissue evidence="1">Skin</tissue>
    </source>
</reference>
<evidence type="ECO:0000313" key="1">
    <source>
        <dbReference type="EMBL" id="CEK71509.1"/>
    </source>
</evidence>
<feature type="non-terminal residue" evidence="1">
    <location>
        <position position="1"/>
    </location>
</feature>
<sequence length="92" mass="9867">PEYCTKYNPCGSVFLPEMTHNLPRVTAQNTTHVTPSFSPRNGPQLALSATQNTTHETQSFCRNGLPVAQSTAQSTNSGAPATILGISEKIHL</sequence>
<accession>A0A0B6ZSA5</accession>
<organism evidence="1">
    <name type="scientific">Arion vulgaris</name>
    <dbReference type="NCBI Taxonomy" id="1028688"/>
    <lineage>
        <taxon>Eukaryota</taxon>
        <taxon>Metazoa</taxon>
        <taxon>Spiralia</taxon>
        <taxon>Lophotrochozoa</taxon>
        <taxon>Mollusca</taxon>
        <taxon>Gastropoda</taxon>
        <taxon>Heterobranchia</taxon>
        <taxon>Euthyneura</taxon>
        <taxon>Panpulmonata</taxon>
        <taxon>Eupulmonata</taxon>
        <taxon>Stylommatophora</taxon>
        <taxon>Helicina</taxon>
        <taxon>Arionoidea</taxon>
        <taxon>Arionidae</taxon>
        <taxon>Arion</taxon>
    </lineage>
</organism>
<protein>
    <submittedName>
        <fullName evidence="1">Uncharacterized protein</fullName>
    </submittedName>
</protein>